<feature type="compositionally biased region" description="Polar residues" evidence="1">
    <location>
        <begin position="35"/>
        <end position="44"/>
    </location>
</feature>
<accession>V2X1A9</accession>
<dbReference type="OrthoDB" id="2976890at2759"/>
<evidence type="ECO:0000313" key="2">
    <source>
        <dbReference type="EMBL" id="ESK86210.1"/>
    </source>
</evidence>
<dbReference type="AlphaFoldDB" id="V2X1A9"/>
<feature type="compositionally biased region" description="Basic residues" evidence="1">
    <location>
        <begin position="1"/>
        <end position="11"/>
    </location>
</feature>
<dbReference type="HOGENOM" id="CLU_2306800_0_0_1"/>
<organism evidence="2 3">
    <name type="scientific">Moniliophthora roreri (strain MCA 2997)</name>
    <name type="common">Cocoa frosty pod rot fungus</name>
    <name type="synonym">Crinipellis roreri</name>
    <dbReference type="NCBI Taxonomy" id="1381753"/>
    <lineage>
        <taxon>Eukaryota</taxon>
        <taxon>Fungi</taxon>
        <taxon>Dikarya</taxon>
        <taxon>Basidiomycota</taxon>
        <taxon>Agaricomycotina</taxon>
        <taxon>Agaricomycetes</taxon>
        <taxon>Agaricomycetidae</taxon>
        <taxon>Agaricales</taxon>
        <taxon>Marasmiineae</taxon>
        <taxon>Marasmiaceae</taxon>
        <taxon>Moniliophthora</taxon>
    </lineage>
</organism>
<comment type="caution">
    <text evidence="2">The sequence shown here is derived from an EMBL/GenBank/DDBJ whole genome shotgun (WGS) entry which is preliminary data.</text>
</comment>
<name>V2X1A9_MONRO</name>
<sequence>MAGSKRHKPTRRHDDNATSDINSEEEEASQPPCKRTSTSTSHKFTTIPGSLVAVERALSQGKDVIGLHQHSLSGKTTAMLMLYCSILVFEDALKEDYKPR</sequence>
<gene>
    <name evidence="2" type="ORF">Moror_16679</name>
</gene>
<evidence type="ECO:0000313" key="3">
    <source>
        <dbReference type="Proteomes" id="UP000017559"/>
    </source>
</evidence>
<dbReference type="EMBL" id="AWSO01000958">
    <property type="protein sequence ID" value="ESK86210.1"/>
    <property type="molecule type" value="Genomic_DNA"/>
</dbReference>
<proteinExistence type="predicted"/>
<evidence type="ECO:0000256" key="1">
    <source>
        <dbReference type="SAM" id="MobiDB-lite"/>
    </source>
</evidence>
<reference evidence="2 3" key="1">
    <citation type="journal article" date="2014" name="BMC Genomics">
        <title>Genome and secretome analysis of the hemibiotrophic fungal pathogen, Moniliophthora roreri, which causes frosty pod rot disease of cacao: mechanisms of the biotrophic and necrotrophic phases.</title>
        <authorList>
            <person name="Meinhardt L.W."/>
            <person name="Costa G.G.L."/>
            <person name="Thomazella D.P.T."/>
            <person name="Teixeira P.J.P.L."/>
            <person name="Carazzolle M.F."/>
            <person name="Schuster S.C."/>
            <person name="Carlson J.E."/>
            <person name="Guiltinan M.J."/>
            <person name="Mieczkowski P."/>
            <person name="Farmer A."/>
            <person name="Ramaraj T."/>
            <person name="Crozier J."/>
            <person name="Davis R.E."/>
            <person name="Shao J."/>
            <person name="Melnick R.L."/>
            <person name="Pereira G.A.G."/>
            <person name="Bailey B.A."/>
        </authorList>
    </citation>
    <scope>NUCLEOTIDE SEQUENCE [LARGE SCALE GENOMIC DNA]</scope>
    <source>
        <strain evidence="2 3">MCA 2997</strain>
    </source>
</reference>
<keyword evidence="3" id="KW-1185">Reference proteome</keyword>
<feature type="region of interest" description="Disordered" evidence="1">
    <location>
        <begin position="1"/>
        <end position="44"/>
    </location>
</feature>
<protein>
    <submittedName>
        <fullName evidence="2">Uncharacterized protein</fullName>
    </submittedName>
</protein>
<dbReference type="Proteomes" id="UP000017559">
    <property type="component" value="Unassembled WGS sequence"/>
</dbReference>
<dbReference type="KEGG" id="mrr:Moror_16679"/>